<keyword evidence="1" id="KW-0472">Membrane</keyword>
<evidence type="ECO:0000256" key="1">
    <source>
        <dbReference type="SAM" id="Phobius"/>
    </source>
</evidence>
<accession>A0A4R6Q9R5</accession>
<proteinExistence type="predicted"/>
<feature type="transmembrane region" description="Helical" evidence="1">
    <location>
        <begin position="100"/>
        <end position="119"/>
    </location>
</feature>
<keyword evidence="3" id="KW-1185">Reference proteome</keyword>
<reference evidence="2 3" key="1">
    <citation type="submission" date="2019-03" db="EMBL/GenBank/DDBJ databases">
        <title>Genomic Encyclopedia of Archaeal and Bacterial Type Strains, Phase II (KMG-II): from individual species to whole genera.</title>
        <authorList>
            <person name="Goeker M."/>
        </authorList>
    </citation>
    <scope>NUCLEOTIDE SEQUENCE [LARGE SCALE GENOMIC DNA]</scope>
    <source>
        <strain evidence="2 3">DSM 25687</strain>
    </source>
</reference>
<dbReference type="AlphaFoldDB" id="A0A4R6Q9R5"/>
<comment type="caution">
    <text evidence="2">The sequence shown here is derived from an EMBL/GenBank/DDBJ whole genome shotgun (WGS) entry which is preliminary data.</text>
</comment>
<sequence>MKSTFEVDSKKFNEFLKVNVERGTLHTKRYSLNIVFFIFTKTEKKFFGMNGKNKFEITETFEYFPNMYRISGDYKLKSNNQTEVNYELLPLGFVYHWFKFMPLAVIPLFNLILCFQVKSASYKDFVIANSIMICFVFFSCFYMWLKKRKLENIFKEVFEIEK</sequence>
<dbReference type="Proteomes" id="UP000295260">
    <property type="component" value="Unassembled WGS sequence"/>
</dbReference>
<gene>
    <name evidence="2" type="ORF">BC748_1595</name>
</gene>
<dbReference type="EMBL" id="SNXR01000013">
    <property type="protein sequence ID" value="TDP59348.1"/>
    <property type="molecule type" value="Genomic_DNA"/>
</dbReference>
<dbReference type="OrthoDB" id="1371022at2"/>
<protein>
    <submittedName>
        <fullName evidence="2">Uncharacterized protein</fullName>
    </submittedName>
</protein>
<organism evidence="2 3">
    <name type="scientific">Flavobacterium dankookense</name>
    <dbReference type="NCBI Taxonomy" id="706186"/>
    <lineage>
        <taxon>Bacteria</taxon>
        <taxon>Pseudomonadati</taxon>
        <taxon>Bacteroidota</taxon>
        <taxon>Flavobacteriia</taxon>
        <taxon>Flavobacteriales</taxon>
        <taxon>Flavobacteriaceae</taxon>
        <taxon>Flavobacterium</taxon>
    </lineage>
</organism>
<evidence type="ECO:0000313" key="2">
    <source>
        <dbReference type="EMBL" id="TDP59348.1"/>
    </source>
</evidence>
<feature type="transmembrane region" description="Helical" evidence="1">
    <location>
        <begin position="125"/>
        <end position="145"/>
    </location>
</feature>
<keyword evidence="1" id="KW-1133">Transmembrane helix</keyword>
<evidence type="ECO:0000313" key="3">
    <source>
        <dbReference type="Proteomes" id="UP000295260"/>
    </source>
</evidence>
<name>A0A4R6Q9R5_9FLAO</name>
<keyword evidence="1" id="KW-0812">Transmembrane</keyword>
<dbReference type="RefSeq" id="WP_133532884.1">
    <property type="nucleotide sequence ID" value="NZ_SNXR01000013.1"/>
</dbReference>